<name>A0A1I6MD71_9SPHN</name>
<keyword evidence="2" id="KW-0184">Conjugation</keyword>
<dbReference type="NCBIfam" id="NF041496">
    <property type="entry name" value="MobQ"/>
    <property type="match status" value="1"/>
</dbReference>
<dbReference type="OrthoDB" id="1826980at2"/>
<proteinExistence type="inferred from homology"/>
<gene>
    <name evidence="5" type="ORF">SAMN05192580_3890</name>
</gene>
<dbReference type="Gene3D" id="3.30.930.30">
    <property type="match status" value="1"/>
</dbReference>
<sequence>MASFHLAVKTVGRSAGRSATAAAAYRAGVEIADERTGVVHDYTRKQGIEHREIVAPADAPDWVQDRSALWNAAERAETRKNSTVAREYEIALPAELSADERRDLAVGLAREISERHGVAVDVAIHAPGRQGDQRNHHAHLLTTTRRIGAEGLGEKTRELDQKTSGEVERWRARFAEMQNAALERAQSHERVDHRSYPRQGREQEATVHMGPNVVAMERRAERAAQREGRDYEPATKVGQHNAGVIERRGLRQYIEQGTEWLRDVGQRVSHRLHGLAATLSGAVDRDRREAAEAQQREQLAAERARLQVQERQQARDREQVAERFRTIAARREAGAHGYSDQSSDWRATPEALRRAVDAYNGANQRTRDLYIERIQREPQMARAVDQQLRDRELVLQRDRGLSR</sequence>
<evidence type="ECO:0000256" key="2">
    <source>
        <dbReference type="ARBA" id="ARBA00022971"/>
    </source>
</evidence>
<accession>A0A1I6MD71</accession>
<reference evidence="5 6" key="1">
    <citation type="submission" date="2016-10" db="EMBL/GenBank/DDBJ databases">
        <authorList>
            <person name="de Groot N.N."/>
        </authorList>
    </citation>
    <scope>NUCLEOTIDE SEQUENCE [LARGE SCALE GENOMIC DNA]</scope>
    <source>
        <strain evidence="5 6">S5-249</strain>
    </source>
</reference>
<evidence type="ECO:0000313" key="5">
    <source>
        <dbReference type="EMBL" id="SFS13696.1"/>
    </source>
</evidence>
<dbReference type="EMBL" id="FOZG01000005">
    <property type="protein sequence ID" value="SFS13696.1"/>
    <property type="molecule type" value="Genomic_DNA"/>
</dbReference>
<dbReference type="AlphaFoldDB" id="A0A1I6MD71"/>
<evidence type="ECO:0000256" key="1">
    <source>
        <dbReference type="ARBA" id="ARBA00010873"/>
    </source>
</evidence>
<evidence type="ECO:0000313" key="6">
    <source>
        <dbReference type="Proteomes" id="UP000198824"/>
    </source>
</evidence>
<dbReference type="Proteomes" id="UP000198824">
    <property type="component" value="Unassembled WGS sequence"/>
</dbReference>
<protein>
    <submittedName>
        <fullName evidence="5">Plasmid mobilization system relaxase</fullName>
    </submittedName>
</protein>
<evidence type="ECO:0000256" key="3">
    <source>
        <dbReference type="SAM" id="MobiDB-lite"/>
    </source>
</evidence>
<comment type="similarity">
    <text evidence="1">Belongs to the MobA/MobL family.</text>
</comment>
<dbReference type="RefSeq" id="WP_093317537.1">
    <property type="nucleotide sequence ID" value="NZ_FOZG01000005.1"/>
</dbReference>
<organism evidence="5 6">
    <name type="scientific">Sphingomonas jatrophae</name>
    <dbReference type="NCBI Taxonomy" id="1166337"/>
    <lineage>
        <taxon>Bacteria</taxon>
        <taxon>Pseudomonadati</taxon>
        <taxon>Pseudomonadota</taxon>
        <taxon>Alphaproteobacteria</taxon>
        <taxon>Sphingomonadales</taxon>
        <taxon>Sphingomonadaceae</taxon>
        <taxon>Sphingomonas</taxon>
    </lineage>
</organism>
<dbReference type="STRING" id="1166337.SAMN05192580_3890"/>
<feature type="domain" description="MobA/MobL protein" evidence="4">
    <location>
        <begin position="17"/>
        <end position="219"/>
    </location>
</feature>
<dbReference type="Pfam" id="PF03389">
    <property type="entry name" value="MobA_MobL"/>
    <property type="match status" value="1"/>
</dbReference>
<dbReference type="InterPro" id="IPR005053">
    <property type="entry name" value="MobA_MobL"/>
</dbReference>
<evidence type="ECO:0000259" key="4">
    <source>
        <dbReference type="Pfam" id="PF03389"/>
    </source>
</evidence>
<feature type="region of interest" description="Disordered" evidence="3">
    <location>
        <begin position="184"/>
        <end position="204"/>
    </location>
</feature>
<keyword evidence="6" id="KW-1185">Reference proteome</keyword>
<feature type="compositionally biased region" description="Basic and acidic residues" evidence="3">
    <location>
        <begin position="185"/>
        <end position="204"/>
    </location>
</feature>